<dbReference type="Proteomes" id="UP000007752">
    <property type="component" value="Chromosome 11"/>
</dbReference>
<accession>A0A8J8XAK1</accession>
<reference evidence="2" key="2">
    <citation type="submission" date="2008-12" db="EMBL/GenBank/DDBJ databases">
        <title>Improved gene annotation of the rice (Oryza sativa) genomes.</title>
        <authorList>
            <person name="Wang J."/>
            <person name="Li R."/>
            <person name="Fan W."/>
            <person name="Huang Q."/>
            <person name="Zhang J."/>
            <person name="Zhou Y."/>
            <person name="Hu Y."/>
            <person name="Zi S."/>
            <person name="Li J."/>
            <person name="Ni P."/>
            <person name="Zheng H."/>
            <person name="Zhang Y."/>
            <person name="Zhao M."/>
            <person name="Hao Q."/>
            <person name="McDermott J."/>
            <person name="Samudrala R."/>
            <person name="Kristiansen K."/>
            <person name="Wong G.K.-S."/>
        </authorList>
    </citation>
    <scope>NUCLEOTIDE SEQUENCE</scope>
</reference>
<evidence type="ECO:0000256" key="1">
    <source>
        <dbReference type="SAM" id="MobiDB-lite"/>
    </source>
</evidence>
<evidence type="ECO:0000313" key="2">
    <source>
        <dbReference type="EMBL" id="EAZ18641.1"/>
    </source>
</evidence>
<reference evidence="2" key="1">
    <citation type="journal article" date="2005" name="PLoS Biol.">
        <title>The genomes of Oryza sativa: a history of duplications.</title>
        <authorList>
            <person name="Yu J."/>
            <person name="Wang J."/>
            <person name="Lin W."/>
            <person name="Li S."/>
            <person name="Li H."/>
            <person name="Zhou J."/>
            <person name="Ni P."/>
            <person name="Dong W."/>
            <person name="Hu S."/>
            <person name="Zeng C."/>
            <person name="Zhang J."/>
            <person name="Zhang Y."/>
            <person name="Li R."/>
            <person name="Xu Z."/>
            <person name="Li S."/>
            <person name="Li X."/>
            <person name="Zheng H."/>
            <person name="Cong L."/>
            <person name="Lin L."/>
            <person name="Yin J."/>
            <person name="Geng J."/>
            <person name="Li G."/>
            <person name="Shi J."/>
            <person name="Liu J."/>
            <person name="Lv H."/>
            <person name="Li J."/>
            <person name="Wang J."/>
            <person name="Deng Y."/>
            <person name="Ran L."/>
            <person name="Shi X."/>
            <person name="Wang X."/>
            <person name="Wu Q."/>
            <person name="Li C."/>
            <person name="Ren X."/>
            <person name="Wang J."/>
            <person name="Wang X."/>
            <person name="Li D."/>
            <person name="Liu D."/>
            <person name="Zhang X."/>
            <person name="Ji Z."/>
            <person name="Zhao W."/>
            <person name="Sun Y."/>
            <person name="Zhang Z."/>
            <person name="Bao J."/>
            <person name="Han Y."/>
            <person name="Dong L."/>
            <person name="Ji J."/>
            <person name="Chen P."/>
            <person name="Wu S."/>
            <person name="Liu J."/>
            <person name="Xiao Y."/>
            <person name="Bu D."/>
            <person name="Tan J."/>
            <person name="Yang L."/>
            <person name="Ye C."/>
            <person name="Zhang J."/>
            <person name="Xu J."/>
            <person name="Zhou Y."/>
            <person name="Yu Y."/>
            <person name="Zhang B."/>
            <person name="Zhuang S."/>
            <person name="Wei H."/>
            <person name="Liu B."/>
            <person name="Lei M."/>
            <person name="Yu H."/>
            <person name="Li Y."/>
            <person name="Xu H."/>
            <person name="Wei S."/>
            <person name="He X."/>
            <person name="Fang L."/>
            <person name="Zhang Z."/>
            <person name="Zhang Y."/>
            <person name="Huang X."/>
            <person name="Su Z."/>
            <person name="Tong W."/>
            <person name="Li J."/>
            <person name="Tong Z."/>
            <person name="Li S."/>
            <person name="Ye J."/>
            <person name="Wang L."/>
            <person name="Fang L."/>
            <person name="Lei T."/>
            <person name="Chen C."/>
            <person name="Chen H."/>
            <person name="Xu Z."/>
            <person name="Li H."/>
            <person name="Huang H."/>
            <person name="Zhang F."/>
            <person name="Xu H."/>
            <person name="Li N."/>
            <person name="Zhao C."/>
            <person name="Li S."/>
            <person name="Dong L."/>
            <person name="Huang Y."/>
            <person name="Li L."/>
            <person name="Xi Y."/>
            <person name="Qi Q."/>
            <person name="Li W."/>
            <person name="Zhang B."/>
            <person name="Hu W."/>
            <person name="Zhang Y."/>
            <person name="Tian X."/>
            <person name="Jiao Y."/>
            <person name="Liang X."/>
            <person name="Jin J."/>
            <person name="Gao L."/>
            <person name="Zheng W."/>
            <person name="Hao B."/>
            <person name="Liu S."/>
            <person name="Wang W."/>
            <person name="Yuan L."/>
            <person name="Cao M."/>
            <person name="McDermott J."/>
            <person name="Samudrala R."/>
            <person name="Wang J."/>
            <person name="Wong G.K."/>
            <person name="Yang H."/>
        </authorList>
    </citation>
    <scope>NUCLEOTIDE SEQUENCE [LARGE SCALE GENOMIC DNA]</scope>
</reference>
<dbReference type="AlphaFoldDB" id="A0A8J8XAK1"/>
<sequence length="89" mass="9538">MAVAATMTSIEVVGGQTAAIVEVMWRRRSRASVVKTAAASVAAFRHGADENGRLSAQLEEEPNQPCRLRSTKNLKPPGFNRGMEGLIVS</sequence>
<organism evidence="2">
    <name type="scientific">Oryza sativa subsp. japonica</name>
    <name type="common">Rice</name>
    <dbReference type="NCBI Taxonomy" id="39947"/>
    <lineage>
        <taxon>Eukaryota</taxon>
        <taxon>Viridiplantae</taxon>
        <taxon>Streptophyta</taxon>
        <taxon>Embryophyta</taxon>
        <taxon>Tracheophyta</taxon>
        <taxon>Spermatophyta</taxon>
        <taxon>Magnoliopsida</taxon>
        <taxon>Liliopsida</taxon>
        <taxon>Poales</taxon>
        <taxon>Poaceae</taxon>
        <taxon>BOP clade</taxon>
        <taxon>Oryzoideae</taxon>
        <taxon>Oryzeae</taxon>
        <taxon>Oryzinae</taxon>
        <taxon>Oryza</taxon>
        <taxon>Oryza sativa</taxon>
    </lineage>
</organism>
<dbReference type="EMBL" id="CM000148">
    <property type="protein sequence ID" value="EAZ18641.1"/>
    <property type="molecule type" value="Genomic_DNA"/>
</dbReference>
<gene>
    <name evidence="2" type="ORF">OsJ_34164</name>
</gene>
<proteinExistence type="predicted"/>
<feature type="region of interest" description="Disordered" evidence="1">
    <location>
        <begin position="58"/>
        <end position="89"/>
    </location>
</feature>
<name>A0A8J8XAK1_ORYSJ</name>
<protein>
    <submittedName>
        <fullName evidence="2">Uncharacterized protein</fullName>
    </submittedName>
</protein>